<dbReference type="Gene3D" id="3.30.470.10">
    <property type="match status" value="1"/>
</dbReference>
<dbReference type="InterPro" id="IPR043131">
    <property type="entry name" value="BCAT-like_N"/>
</dbReference>
<dbReference type="GO" id="GO:0005829">
    <property type="term" value="C:cytosol"/>
    <property type="evidence" value="ECO:0007669"/>
    <property type="project" value="TreeGrafter"/>
</dbReference>
<evidence type="ECO:0008006" key="5">
    <source>
        <dbReference type="Google" id="ProtNLM"/>
    </source>
</evidence>
<dbReference type="PANTHER" id="PTHR42743:SF11">
    <property type="entry name" value="AMINODEOXYCHORISMATE LYASE"/>
    <property type="match status" value="1"/>
</dbReference>
<dbReference type="GO" id="GO:0008652">
    <property type="term" value="P:amino acid biosynthetic process"/>
    <property type="evidence" value="ECO:0007669"/>
    <property type="project" value="UniProtKB-ARBA"/>
</dbReference>
<dbReference type="InterPro" id="IPR018300">
    <property type="entry name" value="Aminotrans_IV_CS"/>
</dbReference>
<name>A0A381S1W6_9ZZZZ</name>
<comment type="similarity">
    <text evidence="2">Belongs to the class-IV pyridoxal-phosphate-dependent aminotransferase family.</text>
</comment>
<dbReference type="GO" id="GO:0046394">
    <property type="term" value="P:carboxylic acid biosynthetic process"/>
    <property type="evidence" value="ECO:0007669"/>
    <property type="project" value="UniProtKB-ARBA"/>
</dbReference>
<gene>
    <name evidence="4" type="ORF">METZ01_LOCUS50970</name>
</gene>
<organism evidence="4">
    <name type="scientific">marine metagenome</name>
    <dbReference type="NCBI Taxonomy" id="408172"/>
    <lineage>
        <taxon>unclassified sequences</taxon>
        <taxon>metagenomes</taxon>
        <taxon>ecological metagenomes</taxon>
    </lineage>
</organism>
<dbReference type="InterPro" id="IPR050571">
    <property type="entry name" value="Class-IV_PLP-Dep_Aminotrnsfr"/>
</dbReference>
<protein>
    <recommendedName>
        <fullName evidence="5">Branched-chain-amino-acid transaminase</fullName>
    </recommendedName>
</protein>
<accession>A0A381S1W6</accession>
<reference evidence="4" key="1">
    <citation type="submission" date="2018-05" db="EMBL/GenBank/DDBJ databases">
        <authorList>
            <person name="Lanie J.A."/>
            <person name="Ng W.-L."/>
            <person name="Kazmierczak K.M."/>
            <person name="Andrzejewski T.M."/>
            <person name="Davidsen T.M."/>
            <person name="Wayne K.J."/>
            <person name="Tettelin H."/>
            <person name="Glass J.I."/>
            <person name="Rusch D."/>
            <person name="Podicherti R."/>
            <person name="Tsui H.-C.T."/>
            <person name="Winkler M.E."/>
        </authorList>
    </citation>
    <scope>NUCLEOTIDE SEQUENCE</scope>
</reference>
<dbReference type="Pfam" id="PF01063">
    <property type="entry name" value="Aminotran_4"/>
    <property type="match status" value="1"/>
</dbReference>
<evidence type="ECO:0000313" key="4">
    <source>
        <dbReference type="EMBL" id="SUZ98116.1"/>
    </source>
</evidence>
<evidence type="ECO:0000256" key="2">
    <source>
        <dbReference type="ARBA" id="ARBA00009320"/>
    </source>
</evidence>
<dbReference type="Gene3D" id="3.20.10.10">
    <property type="entry name" value="D-amino Acid Aminotransferase, subunit A, domain 2"/>
    <property type="match status" value="1"/>
</dbReference>
<dbReference type="InterPro" id="IPR001544">
    <property type="entry name" value="Aminotrans_IV"/>
</dbReference>
<sequence length="285" mass="31341">MTTKININGEINDEASISIFDHGFLFGDSIYEVVCTSQGKPCFLDEHLNRLYESASGISLEIPNTPEKLKEQIQITLDSAGNYESYIRIIVTRGVGEVDIDPSSCFNPNIIIFVKGIPRIPDESYGKGVSIALVSIKRNSRDSLNPAVKTGNYLNNVLAKIEAKKMGAEDAIMVNSLGQLTEGTTSNLFFVKDERLLTPGKECGILSGITREKIIQLAHKNGITLEEGKWSSEELFQAEEIFLSGTVKKVLPVTILDNRPVGEGMPGPITQKIMKLYSELLESLD</sequence>
<dbReference type="EMBL" id="UINC01002574">
    <property type="protein sequence ID" value="SUZ98116.1"/>
    <property type="molecule type" value="Genomic_DNA"/>
</dbReference>
<dbReference type="InterPro" id="IPR036038">
    <property type="entry name" value="Aminotransferase-like"/>
</dbReference>
<evidence type="ECO:0000256" key="3">
    <source>
        <dbReference type="ARBA" id="ARBA00022898"/>
    </source>
</evidence>
<comment type="cofactor">
    <cofactor evidence="1">
        <name>pyridoxal 5'-phosphate</name>
        <dbReference type="ChEBI" id="CHEBI:597326"/>
    </cofactor>
</comment>
<evidence type="ECO:0000256" key="1">
    <source>
        <dbReference type="ARBA" id="ARBA00001933"/>
    </source>
</evidence>
<dbReference type="InterPro" id="IPR043132">
    <property type="entry name" value="BCAT-like_C"/>
</dbReference>
<dbReference type="GO" id="GO:0003824">
    <property type="term" value="F:catalytic activity"/>
    <property type="evidence" value="ECO:0007669"/>
    <property type="project" value="InterPro"/>
</dbReference>
<dbReference type="PROSITE" id="PS00770">
    <property type="entry name" value="AA_TRANSFER_CLASS_4"/>
    <property type="match status" value="1"/>
</dbReference>
<dbReference type="SUPFAM" id="SSF56752">
    <property type="entry name" value="D-aminoacid aminotransferase-like PLP-dependent enzymes"/>
    <property type="match status" value="1"/>
</dbReference>
<dbReference type="PANTHER" id="PTHR42743">
    <property type="entry name" value="AMINO-ACID AMINOTRANSFERASE"/>
    <property type="match status" value="1"/>
</dbReference>
<dbReference type="AlphaFoldDB" id="A0A381S1W6"/>
<keyword evidence="3" id="KW-0663">Pyridoxal phosphate</keyword>
<dbReference type="FunFam" id="3.20.10.10:FF:000002">
    <property type="entry name" value="D-alanine aminotransferase"/>
    <property type="match status" value="1"/>
</dbReference>
<proteinExistence type="inferred from homology"/>